<proteinExistence type="predicted"/>
<dbReference type="Pfam" id="PF01797">
    <property type="entry name" value="Y1_Tnp"/>
    <property type="match status" value="1"/>
</dbReference>
<dbReference type="GO" id="GO:0043565">
    <property type="term" value="F:sequence-specific DNA binding"/>
    <property type="evidence" value="ECO:0007669"/>
    <property type="project" value="TreeGrafter"/>
</dbReference>
<accession>A0A7X9P3B6</accession>
<dbReference type="InterPro" id="IPR002686">
    <property type="entry name" value="Transposase_17"/>
</dbReference>
<dbReference type="GO" id="GO:0006313">
    <property type="term" value="P:DNA transposition"/>
    <property type="evidence" value="ECO:0007669"/>
    <property type="project" value="InterPro"/>
</dbReference>
<name>A0A7X9P3B6_9BACT</name>
<comment type="caution">
    <text evidence="2">The sequence shown here is derived from an EMBL/GenBank/DDBJ whole genome shotgun (WGS) entry which is preliminary data.</text>
</comment>
<feature type="domain" description="Transposase IS200-like" evidence="1">
    <location>
        <begin position="10"/>
        <end position="149"/>
    </location>
</feature>
<reference evidence="2 3" key="1">
    <citation type="submission" date="2020-04" db="EMBL/GenBank/DDBJ databases">
        <title>Flammeovirga sp. SR4, a novel species isolated from seawater.</title>
        <authorList>
            <person name="Wang X."/>
        </authorList>
    </citation>
    <scope>NUCLEOTIDE SEQUENCE [LARGE SCALE GENOMIC DNA]</scope>
    <source>
        <strain evidence="2 3">ATCC 23126</strain>
    </source>
</reference>
<dbReference type="GO" id="GO:0004803">
    <property type="term" value="F:transposase activity"/>
    <property type="evidence" value="ECO:0007669"/>
    <property type="project" value="InterPro"/>
</dbReference>
<dbReference type="NCBIfam" id="NF047646">
    <property type="entry name" value="REP_Tyr_transpos"/>
    <property type="match status" value="1"/>
</dbReference>
<organism evidence="2 3">
    <name type="scientific">Flammeovirga aprica JL-4</name>
    <dbReference type="NCBI Taxonomy" id="694437"/>
    <lineage>
        <taxon>Bacteria</taxon>
        <taxon>Pseudomonadati</taxon>
        <taxon>Bacteroidota</taxon>
        <taxon>Cytophagia</taxon>
        <taxon>Cytophagales</taxon>
        <taxon>Flammeovirgaceae</taxon>
        <taxon>Flammeovirga</taxon>
    </lineage>
</organism>
<protein>
    <submittedName>
        <fullName evidence="2">Transposase</fullName>
    </submittedName>
</protein>
<dbReference type="RefSeq" id="WP_169655968.1">
    <property type="nucleotide sequence ID" value="NZ_JABANE010000013.1"/>
</dbReference>
<dbReference type="EMBL" id="JABANE010000013">
    <property type="protein sequence ID" value="NME67632.1"/>
    <property type="molecule type" value="Genomic_DNA"/>
</dbReference>
<dbReference type="Proteomes" id="UP000576082">
    <property type="component" value="Unassembled WGS sequence"/>
</dbReference>
<dbReference type="InterPro" id="IPR036515">
    <property type="entry name" value="Transposase_17_sf"/>
</dbReference>
<sequence>MSRKYKILDQTKCYFVTLTVVHWIDVFTRKEYKDIIIDSLKYCQNNKGLALHAYVIMTNHIHLIISNNEDNKLEYILRDMKKFTSLKIINAIKDNPVESRKKWLIWMFEKTGQRNKNNTRYQFWQQHNCPKMLTSSDSLSQKLNYIHDNPLKEGIVNEPDEYLYSSAGNYSGKMLRVLDVELI</sequence>
<dbReference type="PANTHER" id="PTHR36966:SF1">
    <property type="entry name" value="REP-ASSOCIATED TYROSINE TRANSPOSASE"/>
    <property type="match status" value="1"/>
</dbReference>
<dbReference type="AlphaFoldDB" id="A0A7X9P3B6"/>
<evidence type="ECO:0000313" key="3">
    <source>
        <dbReference type="Proteomes" id="UP000576082"/>
    </source>
</evidence>
<dbReference type="Gene3D" id="3.30.70.1290">
    <property type="entry name" value="Transposase IS200-like"/>
    <property type="match status" value="1"/>
</dbReference>
<dbReference type="SUPFAM" id="SSF143422">
    <property type="entry name" value="Transposase IS200-like"/>
    <property type="match status" value="1"/>
</dbReference>
<dbReference type="SMART" id="SM01321">
    <property type="entry name" value="Y1_Tnp"/>
    <property type="match status" value="1"/>
</dbReference>
<dbReference type="PANTHER" id="PTHR36966">
    <property type="entry name" value="REP-ASSOCIATED TYROSINE TRANSPOSASE"/>
    <property type="match status" value="1"/>
</dbReference>
<evidence type="ECO:0000313" key="2">
    <source>
        <dbReference type="EMBL" id="NME67632.1"/>
    </source>
</evidence>
<gene>
    <name evidence="2" type="ORF">HHU12_06610</name>
</gene>
<dbReference type="InterPro" id="IPR052715">
    <property type="entry name" value="RAYT_transposase"/>
</dbReference>
<evidence type="ECO:0000259" key="1">
    <source>
        <dbReference type="SMART" id="SM01321"/>
    </source>
</evidence>
<keyword evidence="3" id="KW-1185">Reference proteome</keyword>